<dbReference type="InterPro" id="IPR043129">
    <property type="entry name" value="ATPase_NBD"/>
</dbReference>
<dbReference type="InterPro" id="IPR000600">
    <property type="entry name" value="ROK"/>
</dbReference>
<evidence type="ECO:0000256" key="1">
    <source>
        <dbReference type="ARBA" id="ARBA00006479"/>
    </source>
</evidence>
<dbReference type="PANTHER" id="PTHR18964">
    <property type="entry name" value="ROK (REPRESSOR, ORF, KINASE) FAMILY"/>
    <property type="match status" value="1"/>
</dbReference>
<sequence length="392" mass="42020">MKPASPALLVQTATPSTVRDVNRRIILNLIRLHQPISRADLSAQTGISRSNISEIVDELVLMGMVKEKQAEPSKRGRVPIHLSLNDDGFRVLGISIRAGSTSLAYAGLSGHAQKVITFPTPSTPQKFVRMLAAKSIHGASGFFQHVGVSVPGLINAETGEVLWLPALPEYAGFPLATAIQDVVGVPVTADNDCNLGALADLWLSAEEIAGLQNFVFLEIGAIGVGAGLILGREVYRGYDGRFAAEFGHMIVDPNGPNCRCGRQGCWELFVCDQAAWQRYRGSAPFEATSMATLLAEARNGSGDAMRALEETARYLSIGISNIVLALNPELIVITGEITAAWDLVGPMIENKFAPSKIAIRVRPANLSPEDLYLQGAISLALNNAFAKPRIGW</sequence>
<dbReference type="InterPro" id="IPR036388">
    <property type="entry name" value="WH-like_DNA-bd_sf"/>
</dbReference>
<keyword evidence="3" id="KW-1185">Reference proteome</keyword>
<proteinExistence type="inferred from homology"/>
<dbReference type="PANTHER" id="PTHR18964:SF149">
    <property type="entry name" value="BIFUNCTIONAL UDP-N-ACETYLGLUCOSAMINE 2-EPIMERASE_N-ACETYLMANNOSAMINE KINASE"/>
    <property type="match status" value="1"/>
</dbReference>
<comment type="similarity">
    <text evidence="1">Belongs to the ROK (NagC/XylR) family.</text>
</comment>
<dbReference type="SUPFAM" id="SSF46785">
    <property type="entry name" value="Winged helix' DNA-binding domain"/>
    <property type="match status" value="1"/>
</dbReference>
<dbReference type="Gene3D" id="3.30.420.40">
    <property type="match status" value="2"/>
</dbReference>
<reference evidence="2 3" key="1">
    <citation type="submission" date="2020-10" db="EMBL/GenBank/DDBJ databases">
        <title>Complete genome sequence of Paludibaculum fermentans P105T, a facultatively anaerobic acidobacterium capable of dissimilatory Fe(III) reduction.</title>
        <authorList>
            <person name="Dedysh S.N."/>
            <person name="Beletsky A.V."/>
            <person name="Kulichevskaya I.S."/>
            <person name="Mardanov A.V."/>
            <person name="Ravin N.V."/>
        </authorList>
    </citation>
    <scope>NUCLEOTIDE SEQUENCE [LARGE SCALE GENOMIC DNA]</scope>
    <source>
        <strain evidence="2 3">P105</strain>
    </source>
</reference>
<dbReference type="CDD" id="cd00090">
    <property type="entry name" value="HTH_ARSR"/>
    <property type="match status" value="1"/>
</dbReference>
<protein>
    <submittedName>
        <fullName evidence="2">ROK family transcriptional regulator</fullName>
    </submittedName>
</protein>
<dbReference type="Pfam" id="PF13412">
    <property type="entry name" value="HTH_24"/>
    <property type="match status" value="1"/>
</dbReference>
<dbReference type="RefSeq" id="WP_194452773.1">
    <property type="nucleotide sequence ID" value="NZ_CP063849.1"/>
</dbReference>
<dbReference type="GO" id="GO:0006355">
    <property type="term" value="P:regulation of DNA-templated transcription"/>
    <property type="evidence" value="ECO:0007669"/>
    <property type="project" value="UniProtKB-ARBA"/>
</dbReference>
<dbReference type="AlphaFoldDB" id="A0A7S7SNP2"/>
<gene>
    <name evidence="2" type="ORF">IRI77_14575</name>
</gene>
<dbReference type="Proteomes" id="UP000593892">
    <property type="component" value="Chromosome"/>
</dbReference>
<dbReference type="InterPro" id="IPR036390">
    <property type="entry name" value="WH_DNA-bd_sf"/>
</dbReference>
<name>A0A7S7SNP2_PALFE</name>
<dbReference type="Gene3D" id="1.10.10.10">
    <property type="entry name" value="Winged helix-like DNA-binding domain superfamily/Winged helix DNA-binding domain"/>
    <property type="match status" value="1"/>
</dbReference>
<dbReference type="KEGG" id="pfer:IRI77_14575"/>
<dbReference type="SUPFAM" id="SSF53067">
    <property type="entry name" value="Actin-like ATPase domain"/>
    <property type="match status" value="1"/>
</dbReference>
<accession>A0A7S7SNP2</accession>
<evidence type="ECO:0000313" key="3">
    <source>
        <dbReference type="Proteomes" id="UP000593892"/>
    </source>
</evidence>
<organism evidence="2 3">
    <name type="scientific">Paludibaculum fermentans</name>
    <dbReference type="NCBI Taxonomy" id="1473598"/>
    <lineage>
        <taxon>Bacteria</taxon>
        <taxon>Pseudomonadati</taxon>
        <taxon>Acidobacteriota</taxon>
        <taxon>Terriglobia</taxon>
        <taxon>Bryobacterales</taxon>
        <taxon>Bryobacteraceae</taxon>
        <taxon>Paludibaculum</taxon>
    </lineage>
</organism>
<dbReference type="EMBL" id="CP063849">
    <property type="protein sequence ID" value="QOY91118.1"/>
    <property type="molecule type" value="Genomic_DNA"/>
</dbReference>
<dbReference type="InterPro" id="IPR011991">
    <property type="entry name" value="ArsR-like_HTH"/>
</dbReference>
<dbReference type="Pfam" id="PF00480">
    <property type="entry name" value="ROK"/>
    <property type="match status" value="1"/>
</dbReference>
<evidence type="ECO:0000313" key="2">
    <source>
        <dbReference type="EMBL" id="QOY91118.1"/>
    </source>
</evidence>